<dbReference type="SUPFAM" id="SSF48264">
    <property type="entry name" value="Cytochrome P450"/>
    <property type="match status" value="1"/>
</dbReference>
<dbReference type="PROSITE" id="PS00086">
    <property type="entry name" value="CYTOCHROME_P450"/>
    <property type="match status" value="1"/>
</dbReference>
<evidence type="ECO:0000256" key="4">
    <source>
        <dbReference type="ARBA" id="ARBA00022723"/>
    </source>
</evidence>
<dbReference type="PANTHER" id="PTHR24279">
    <property type="entry name" value="CYTOCHROME P450"/>
    <property type="match status" value="1"/>
</dbReference>
<dbReference type="PANTHER" id="PTHR24279:SF120">
    <property type="entry name" value="CYTOCHROME P450"/>
    <property type="match status" value="1"/>
</dbReference>
<keyword evidence="10" id="KW-0732">Signal</keyword>
<dbReference type="EMBL" id="JAZGQO010000001">
    <property type="protein sequence ID" value="KAK6195645.1"/>
    <property type="molecule type" value="Genomic_DNA"/>
</dbReference>
<dbReference type="GO" id="GO:0004497">
    <property type="term" value="F:monooxygenase activity"/>
    <property type="evidence" value="ECO:0007669"/>
    <property type="project" value="UniProtKB-KW"/>
</dbReference>
<dbReference type="InterPro" id="IPR001128">
    <property type="entry name" value="Cyt_P450"/>
</dbReference>
<comment type="cofactor">
    <cofactor evidence="1 8">
        <name>heme</name>
        <dbReference type="ChEBI" id="CHEBI:30413"/>
    </cofactor>
</comment>
<dbReference type="Proteomes" id="UP001347796">
    <property type="component" value="Unassembled WGS sequence"/>
</dbReference>
<comment type="caution">
    <text evidence="11">The sequence shown here is derived from an EMBL/GenBank/DDBJ whole genome shotgun (WGS) entry which is preliminary data.</text>
</comment>
<dbReference type="InterPro" id="IPR050479">
    <property type="entry name" value="CYP11_CYP27_families"/>
</dbReference>
<dbReference type="InterPro" id="IPR017972">
    <property type="entry name" value="Cyt_P450_CS"/>
</dbReference>
<dbReference type="InterPro" id="IPR036396">
    <property type="entry name" value="Cyt_P450_sf"/>
</dbReference>
<evidence type="ECO:0000256" key="8">
    <source>
        <dbReference type="PIRSR" id="PIRSR602401-1"/>
    </source>
</evidence>
<feature type="binding site" description="axial binding residue" evidence="8">
    <location>
        <position position="433"/>
    </location>
    <ligand>
        <name>heme</name>
        <dbReference type="ChEBI" id="CHEBI:30413"/>
    </ligand>
    <ligandPart>
        <name>Fe</name>
        <dbReference type="ChEBI" id="CHEBI:18248"/>
    </ligandPart>
</feature>
<dbReference type="GO" id="GO:0020037">
    <property type="term" value="F:heme binding"/>
    <property type="evidence" value="ECO:0007669"/>
    <property type="project" value="InterPro"/>
</dbReference>
<keyword evidence="5 9" id="KW-0560">Oxidoreductase</keyword>
<dbReference type="PRINTS" id="PR00385">
    <property type="entry name" value="P450"/>
</dbReference>
<organism evidence="11 12">
    <name type="scientific">Patella caerulea</name>
    <name type="common">Rayed Mediterranean limpet</name>
    <dbReference type="NCBI Taxonomy" id="87958"/>
    <lineage>
        <taxon>Eukaryota</taxon>
        <taxon>Metazoa</taxon>
        <taxon>Spiralia</taxon>
        <taxon>Lophotrochozoa</taxon>
        <taxon>Mollusca</taxon>
        <taxon>Gastropoda</taxon>
        <taxon>Patellogastropoda</taxon>
        <taxon>Patelloidea</taxon>
        <taxon>Patellidae</taxon>
        <taxon>Patella</taxon>
    </lineage>
</organism>
<dbReference type="GO" id="GO:0016705">
    <property type="term" value="F:oxidoreductase activity, acting on paired donors, with incorporation or reduction of molecular oxygen"/>
    <property type="evidence" value="ECO:0007669"/>
    <property type="project" value="InterPro"/>
</dbReference>
<comment type="similarity">
    <text evidence="2 9">Belongs to the cytochrome P450 family.</text>
</comment>
<keyword evidence="12" id="KW-1185">Reference proteome</keyword>
<evidence type="ECO:0000313" key="11">
    <source>
        <dbReference type="EMBL" id="KAK6195645.1"/>
    </source>
</evidence>
<evidence type="ECO:0000313" key="12">
    <source>
        <dbReference type="Proteomes" id="UP001347796"/>
    </source>
</evidence>
<name>A0AAN8KD79_PATCE</name>
<feature type="chain" id="PRO_5043028789" description="Cytochrome P450" evidence="10">
    <location>
        <begin position="20"/>
        <end position="485"/>
    </location>
</feature>
<evidence type="ECO:0008006" key="13">
    <source>
        <dbReference type="Google" id="ProtNLM"/>
    </source>
</evidence>
<evidence type="ECO:0000256" key="2">
    <source>
        <dbReference type="ARBA" id="ARBA00010617"/>
    </source>
</evidence>
<keyword evidence="3 8" id="KW-0349">Heme</keyword>
<sequence>MLALMIILLLVFIFAGIYSCYFINGTQNGIPTPKGLPILGGISEFLSVFGPAAHKVLMSRFWQFGPIYQFGVLKSKMVFLFTLKDLIKLKKAEGFYPVHLDFKHLRRYRTSRDLPLGLLVSTGEDWLRQRKHIGKALLSSSSLKCYFEGVDMVAKKVAEDLSESASESRPIEMESIVGHYVLLAMARVMMGYEGDEQEEQTVHDFTSIITTARENFKDARILLSTPTFLWPFVKAWRRHSGRWDHLLRTTKRYIENYLSRDSTEVEEISCVLSHLLKSPELTLPEAHINITDLVLASIDTTSSSILWCVYELSLSSKTQHTLFLEIKDFLEAHGTPSFSGLQDLPYLKAVLKESQRLHPVGFFVSRILQESSTIQGYHIDTGSHVAGSMYVIGRDSSLFPQPDVFNPDRWLEDNSDLETFTNNVPFGLGRRMCIGRRVAEIVMSCFIFHLVKSYRIETVSDEPVEPTFRLLMVPGQPVIIRLKSR</sequence>
<accession>A0AAN8KD79</accession>
<evidence type="ECO:0000256" key="9">
    <source>
        <dbReference type="RuleBase" id="RU000461"/>
    </source>
</evidence>
<feature type="signal peptide" evidence="10">
    <location>
        <begin position="1"/>
        <end position="19"/>
    </location>
</feature>
<keyword evidence="4 8" id="KW-0479">Metal-binding</keyword>
<evidence type="ECO:0000256" key="7">
    <source>
        <dbReference type="ARBA" id="ARBA00023033"/>
    </source>
</evidence>
<protein>
    <recommendedName>
        <fullName evidence="13">Cytochrome P450</fullName>
    </recommendedName>
</protein>
<dbReference type="Gene3D" id="1.10.630.10">
    <property type="entry name" value="Cytochrome P450"/>
    <property type="match status" value="1"/>
</dbReference>
<reference evidence="11 12" key="1">
    <citation type="submission" date="2024-01" db="EMBL/GenBank/DDBJ databases">
        <title>The genome of the rayed Mediterranean limpet Patella caerulea (Linnaeus, 1758).</title>
        <authorList>
            <person name="Anh-Thu Weber A."/>
            <person name="Halstead-Nussloch G."/>
        </authorList>
    </citation>
    <scope>NUCLEOTIDE SEQUENCE [LARGE SCALE GENOMIC DNA]</scope>
    <source>
        <strain evidence="11">AATW-2023a</strain>
        <tissue evidence="11">Whole specimen</tissue>
    </source>
</reference>
<evidence type="ECO:0000256" key="5">
    <source>
        <dbReference type="ARBA" id="ARBA00023002"/>
    </source>
</evidence>
<gene>
    <name evidence="11" type="ORF">SNE40_001030</name>
</gene>
<dbReference type="InterPro" id="IPR002401">
    <property type="entry name" value="Cyt_P450_E_grp-I"/>
</dbReference>
<dbReference type="PRINTS" id="PR00463">
    <property type="entry name" value="EP450I"/>
</dbReference>
<evidence type="ECO:0000256" key="1">
    <source>
        <dbReference type="ARBA" id="ARBA00001971"/>
    </source>
</evidence>
<keyword evidence="7 9" id="KW-0503">Monooxygenase</keyword>
<dbReference type="AlphaFoldDB" id="A0AAN8KD79"/>
<dbReference type="GO" id="GO:0005506">
    <property type="term" value="F:iron ion binding"/>
    <property type="evidence" value="ECO:0007669"/>
    <property type="project" value="InterPro"/>
</dbReference>
<evidence type="ECO:0000256" key="10">
    <source>
        <dbReference type="SAM" id="SignalP"/>
    </source>
</evidence>
<evidence type="ECO:0000256" key="3">
    <source>
        <dbReference type="ARBA" id="ARBA00022617"/>
    </source>
</evidence>
<dbReference type="Pfam" id="PF00067">
    <property type="entry name" value="p450"/>
    <property type="match status" value="1"/>
</dbReference>
<keyword evidence="6 8" id="KW-0408">Iron</keyword>
<proteinExistence type="inferred from homology"/>
<evidence type="ECO:0000256" key="6">
    <source>
        <dbReference type="ARBA" id="ARBA00023004"/>
    </source>
</evidence>